<dbReference type="Proteomes" id="UP001497623">
    <property type="component" value="Unassembled WGS sequence"/>
</dbReference>
<name>A0AAV2S874_MEGNR</name>
<keyword evidence="2" id="KW-1185">Reference proteome</keyword>
<evidence type="ECO:0000313" key="2">
    <source>
        <dbReference type="Proteomes" id="UP001497623"/>
    </source>
</evidence>
<gene>
    <name evidence="1" type="ORF">MNOR_LOCUS34356</name>
</gene>
<sequence length="397" mass="45301">MDAFSAAFSESTGVLKRFQDMSYGAVVLWLYEWLTESARTVEQFKYVVDNNRQHLRLENSFIHLLGTVAEAMVTRCPVLEGAWEPVAVSVFYPLATRVHDLYRPTSSRLSAWIIQVVVEPDLCPSLGLRLQMLLLYTRLGTNDKQLSLESNTWHVTIESLMLICSDAHSKSCDSKGITDIIDYVSMHLVVDDLDLRIAAKLKKHREMRQKILLEDISYEYGIGLKSIPQPMELQTLTALLRYVSFDGIDISSIDILCDVVNGLELLFSSFKVSLMTPELLSITTESVMNVIVAVFKLIVESGDLEYEDSSFPCTIETLLDEICTIDTRGCDRESYIEEEGEELWNLCAIQDSPVGKEIIRRYKDEICKWRSMIPHEFWDSCDDDGSNVYDLLYYNEA</sequence>
<protein>
    <submittedName>
        <fullName evidence="1">Uncharacterized protein</fullName>
    </submittedName>
</protein>
<evidence type="ECO:0000313" key="1">
    <source>
        <dbReference type="EMBL" id="CAL4173119.1"/>
    </source>
</evidence>
<comment type="caution">
    <text evidence="1">The sequence shown here is derived from an EMBL/GenBank/DDBJ whole genome shotgun (WGS) entry which is preliminary data.</text>
</comment>
<accession>A0AAV2S874</accession>
<dbReference type="EMBL" id="CAXKWB010052602">
    <property type="protein sequence ID" value="CAL4173119.1"/>
    <property type="molecule type" value="Genomic_DNA"/>
</dbReference>
<organism evidence="1 2">
    <name type="scientific">Meganyctiphanes norvegica</name>
    <name type="common">Northern krill</name>
    <name type="synonym">Thysanopoda norvegica</name>
    <dbReference type="NCBI Taxonomy" id="48144"/>
    <lineage>
        <taxon>Eukaryota</taxon>
        <taxon>Metazoa</taxon>
        <taxon>Ecdysozoa</taxon>
        <taxon>Arthropoda</taxon>
        <taxon>Crustacea</taxon>
        <taxon>Multicrustacea</taxon>
        <taxon>Malacostraca</taxon>
        <taxon>Eumalacostraca</taxon>
        <taxon>Eucarida</taxon>
        <taxon>Euphausiacea</taxon>
        <taxon>Euphausiidae</taxon>
        <taxon>Meganyctiphanes</taxon>
    </lineage>
</organism>
<proteinExistence type="predicted"/>
<reference evidence="1 2" key="1">
    <citation type="submission" date="2024-05" db="EMBL/GenBank/DDBJ databases">
        <authorList>
            <person name="Wallberg A."/>
        </authorList>
    </citation>
    <scope>NUCLEOTIDE SEQUENCE [LARGE SCALE GENOMIC DNA]</scope>
</reference>
<dbReference type="AlphaFoldDB" id="A0AAV2S874"/>